<reference evidence="2" key="1">
    <citation type="submission" date="2020-12" db="UniProtKB">
        <authorList>
            <consortium name="WormBaseParasite"/>
        </authorList>
    </citation>
    <scope>IDENTIFICATION</scope>
    <source>
        <strain evidence="2">MHco3</strain>
    </source>
</reference>
<dbReference type="AlphaFoldDB" id="A0A7I4Z4L0"/>
<evidence type="ECO:0000313" key="2">
    <source>
        <dbReference type="WBParaSite" id="HCON_00191240-00001"/>
    </source>
</evidence>
<dbReference type="Gene3D" id="3.60.10.10">
    <property type="entry name" value="Endonuclease/exonuclease/phosphatase"/>
    <property type="match status" value="1"/>
</dbReference>
<sequence>MDSLILLCWVDIPSVSRRRIHACGESVGAVGILPIDSAKACIRVTNKSRWEVSGRRFGAASKNKAPRPTPHVRAWQATRWVLFTRQKNSNKNEPNSPEPEGAPNTAALGRTAWDRLLKAQGQNRLPKGRRTKMAICTFNARTLASEACIEDLMMQARNIKYDVIGLTETRRHRPLHAVFETGEGLSLGTCDSRGDCCVGVLVSTHLAMNPATHQHRATKKRSWKRFIWIWKEDHTFFKAIVGDFSAKIGPRRTAEELHIGTHGVEWNEQGERLSEFIMTTHTIHGNSQFVKPTHLRWTRELPGGQFHIEIDHIIFNRRFCLTDVAVVPKFYAGSDHRLRARFCISVRGEKAMKFRKRSLKISINWDHFASLASEWKDSVIDNIDEEYNRLVEHLHDSATKAENLQVAERRLSSKTLELIRQRGIARATGNYQQTSELAKLCREAINNL</sequence>
<name>A0A7I4Z4L0_HAECO</name>
<keyword evidence="1" id="KW-1185">Reference proteome</keyword>
<dbReference type="SUPFAM" id="SSF56219">
    <property type="entry name" value="DNase I-like"/>
    <property type="match status" value="1"/>
</dbReference>
<evidence type="ECO:0000313" key="1">
    <source>
        <dbReference type="Proteomes" id="UP000025227"/>
    </source>
</evidence>
<protein>
    <submittedName>
        <fullName evidence="2">Reverse transcriptase domain-containing protein</fullName>
    </submittedName>
</protein>
<dbReference type="WBParaSite" id="HCON_00191240-00001">
    <property type="protein sequence ID" value="HCON_00191240-00001"/>
    <property type="gene ID" value="HCON_00191240"/>
</dbReference>
<organism evidence="1 2">
    <name type="scientific">Haemonchus contortus</name>
    <name type="common">Barber pole worm</name>
    <dbReference type="NCBI Taxonomy" id="6289"/>
    <lineage>
        <taxon>Eukaryota</taxon>
        <taxon>Metazoa</taxon>
        <taxon>Ecdysozoa</taxon>
        <taxon>Nematoda</taxon>
        <taxon>Chromadorea</taxon>
        <taxon>Rhabditida</taxon>
        <taxon>Rhabditina</taxon>
        <taxon>Rhabditomorpha</taxon>
        <taxon>Strongyloidea</taxon>
        <taxon>Trichostrongylidae</taxon>
        <taxon>Haemonchus</taxon>
    </lineage>
</organism>
<dbReference type="Proteomes" id="UP000025227">
    <property type="component" value="Unplaced"/>
</dbReference>
<accession>A0A7I4Z4L0</accession>
<dbReference type="InterPro" id="IPR036691">
    <property type="entry name" value="Endo/exonu/phosph_ase_sf"/>
</dbReference>
<proteinExistence type="predicted"/>